<feature type="active site" description="Nucleophile" evidence="11">
    <location>
        <position position="197"/>
    </location>
</feature>
<comment type="caution">
    <text evidence="15">The sequence shown here is derived from an EMBL/GenBank/DDBJ whole genome shotgun (WGS) entry which is preliminary data.</text>
</comment>
<evidence type="ECO:0000259" key="14">
    <source>
        <dbReference type="SMART" id="SM00642"/>
    </source>
</evidence>
<evidence type="ECO:0000313" key="15">
    <source>
        <dbReference type="EMBL" id="CAE7401475.1"/>
    </source>
</evidence>
<dbReference type="SUPFAM" id="SSF51445">
    <property type="entry name" value="(Trans)glycosidases"/>
    <property type="match status" value="1"/>
</dbReference>
<evidence type="ECO:0000313" key="16">
    <source>
        <dbReference type="Proteomes" id="UP000604046"/>
    </source>
</evidence>
<dbReference type="PANTHER" id="PTHR10357:SF215">
    <property type="entry name" value="ALPHA-AMYLASE 1"/>
    <property type="match status" value="1"/>
</dbReference>
<dbReference type="GO" id="GO:0004556">
    <property type="term" value="F:alpha-amylase activity"/>
    <property type="evidence" value="ECO:0007669"/>
    <property type="project" value="UniProtKB-EC"/>
</dbReference>
<feature type="active site" description="Proton donor" evidence="11">
    <location>
        <position position="221"/>
    </location>
</feature>
<organism evidence="15 16">
    <name type="scientific">Symbiodinium natans</name>
    <dbReference type="NCBI Taxonomy" id="878477"/>
    <lineage>
        <taxon>Eukaryota</taxon>
        <taxon>Sar</taxon>
        <taxon>Alveolata</taxon>
        <taxon>Dinophyceae</taxon>
        <taxon>Suessiales</taxon>
        <taxon>Symbiodiniaceae</taxon>
        <taxon>Symbiodinium</taxon>
    </lineage>
</organism>
<evidence type="ECO:0000256" key="8">
    <source>
        <dbReference type="ARBA" id="ARBA00022837"/>
    </source>
</evidence>
<dbReference type="InterPro" id="IPR017853">
    <property type="entry name" value="GH"/>
</dbReference>
<dbReference type="Gene3D" id="3.20.20.80">
    <property type="entry name" value="Glycosidases"/>
    <property type="match status" value="2"/>
</dbReference>
<protein>
    <recommendedName>
        <fullName evidence="4">alpha-amylase</fullName>
        <ecNumber evidence="4">3.2.1.1</ecNumber>
    </recommendedName>
</protein>
<reference evidence="15" key="1">
    <citation type="submission" date="2021-02" db="EMBL/GenBank/DDBJ databases">
        <authorList>
            <person name="Dougan E. K."/>
            <person name="Rhodes N."/>
            <person name="Thang M."/>
            <person name="Chan C."/>
        </authorList>
    </citation>
    <scope>NUCLEOTIDE SEQUENCE</scope>
</reference>
<accession>A0A812QSP3</accession>
<keyword evidence="6" id="KW-0732">Signal</keyword>
<evidence type="ECO:0000256" key="12">
    <source>
        <dbReference type="PIRSR" id="PIRSR001024-2"/>
    </source>
</evidence>
<dbReference type="InterPro" id="IPR006047">
    <property type="entry name" value="GH13_cat_dom"/>
</dbReference>
<comment type="cofactor">
    <cofactor evidence="2">
        <name>Ca(2+)</name>
        <dbReference type="ChEBI" id="CHEBI:29108"/>
    </cofactor>
</comment>
<feature type="domain" description="Glycosyl hydrolase family 13 catalytic" evidence="14">
    <location>
        <begin position="1"/>
        <end position="395"/>
    </location>
</feature>
<comment type="similarity">
    <text evidence="3">Belongs to the glycosyl hydrolase 13 family.</text>
</comment>
<keyword evidence="10" id="KW-0326">Glycosidase</keyword>
<evidence type="ECO:0000256" key="9">
    <source>
        <dbReference type="ARBA" id="ARBA00023277"/>
    </source>
</evidence>
<dbReference type="EC" id="3.2.1.1" evidence="4"/>
<feature type="binding site" evidence="13">
    <location>
        <position position="195"/>
    </location>
    <ligand>
        <name>substrate</name>
    </ligand>
</feature>
<dbReference type="GO" id="GO:0005509">
    <property type="term" value="F:calcium ion binding"/>
    <property type="evidence" value="ECO:0007669"/>
    <property type="project" value="InterPro"/>
</dbReference>
<feature type="binding site" evidence="13">
    <location>
        <position position="313"/>
    </location>
    <ligand>
        <name>substrate</name>
    </ligand>
</feature>
<dbReference type="PANTHER" id="PTHR10357">
    <property type="entry name" value="ALPHA-AMYLASE FAMILY MEMBER"/>
    <property type="match status" value="1"/>
</dbReference>
<dbReference type="GO" id="GO:0005975">
    <property type="term" value="P:carbohydrate metabolic process"/>
    <property type="evidence" value="ECO:0007669"/>
    <property type="project" value="InterPro"/>
</dbReference>
<dbReference type="SMART" id="SM00642">
    <property type="entry name" value="Aamy"/>
    <property type="match status" value="1"/>
</dbReference>
<keyword evidence="9" id="KW-0119">Carbohydrate metabolism</keyword>
<keyword evidence="7" id="KW-0378">Hydrolase</keyword>
<evidence type="ECO:0000256" key="7">
    <source>
        <dbReference type="ARBA" id="ARBA00022801"/>
    </source>
</evidence>
<feature type="binding site" evidence="13">
    <location>
        <position position="60"/>
    </location>
    <ligand>
        <name>substrate</name>
    </ligand>
</feature>
<dbReference type="AlphaFoldDB" id="A0A812QSP3"/>
<evidence type="ECO:0000256" key="6">
    <source>
        <dbReference type="ARBA" id="ARBA00022729"/>
    </source>
</evidence>
<evidence type="ECO:0000256" key="5">
    <source>
        <dbReference type="ARBA" id="ARBA00022723"/>
    </source>
</evidence>
<name>A0A812QSP3_9DINO</name>
<comment type="catalytic activity">
    <reaction evidence="1">
        <text>Endohydrolysis of (1-&gt;4)-alpha-D-glucosidic linkages in polysaccharides containing three or more (1-&gt;4)-alpha-linked D-glucose units.</text>
        <dbReference type="EC" id="3.2.1.1"/>
    </reaction>
</comment>
<evidence type="ECO:0000256" key="10">
    <source>
        <dbReference type="ARBA" id="ARBA00023295"/>
    </source>
</evidence>
<evidence type="ECO:0000256" key="13">
    <source>
        <dbReference type="PIRSR" id="PIRSR001024-5"/>
    </source>
</evidence>
<sequence length="496" mass="55766">MGFDCIWITPPFDSNGYMGYDAINLFEINPHFGTKADLKKLSQSLHNRGMCLVMDIVLNHMRSLKVNGKLNMSSIVPFDKPEYYHQRDRRPDQSFEDYLLSGPPPAFDGSMDSRNLEKLVKKKQVSCGTEHPEQTECSCFPGNMGQSCPSYNAQQQVEGWFGSLGDLNHSHPYVREQMLDWVTGLVTDYDVDAFRLDTAIYVDPGFVSEVQQVVGVEILGEATVNNLTYQANLMRDAQGERILTGLLNFPPFYQVPTAFCGYILDAEFAKYNTQGSWRSQADMTGLAQVMMAQLSSGRYESLDLMGNFADNHDEFARVEHYCKSDKVRIKNALTWVMMAQGIPIVYYGTEQGLSGHQHQGPTNPGQDALRESLWQTRFRTDAWQYRFLAVLNRARKDNSIGAGASEIKFFSSESLIFTRASHGGTREAWVFLNNANSSATSNFRYCPGPLPGIDGQAWFDAISGNRMDQRLSKGCFLAPDAEPKVLVLQLENVIIE</sequence>
<keyword evidence="8" id="KW-0106">Calcium</keyword>
<dbReference type="EMBL" id="CAJNDS010002265">
    <property type="protein sequence ID" value="CAE7401475.1"/>
    <property type="molecule type" value="Genomic_DNA"/>
</dbReference>
<evidence type="ECO:0000256" key="3">
    <source>
        <dbReference type="ARBA" id="ARBA00008061"/>
    </source>
</evidence>
<dbReference type="PIRSF" id="PIRSF001024">
    <property type="entry name" value="Alph-amyl_fung"/>
    <property type="match status" value="1"/>
</dbReference>
<dbReference type="Proteomes" id="UP000604046">
    <property type="component" value="Unassembled WGS sequence"/>
</dbReference>
<evidence type="ECO:0000256" key="11">
    <source>
        <dbReference type="PIRSR" id="PIRSR001024-1"/>
    </source>
</evidence>
<feature type="binding site" evidence="13">
    <location>
        <position position="370"/>
    </location>
    <ligand>
        <name>substrate</name>
    </ligand>
</feature>
<proteinExistence type="inferred from homology"/>
<dbReference type="Pfam" id="PF00128">
    <property type="entry name" value="Alpha-amylase"/>
    <property type="match status" value="2"/>
</dbReference>
<dbReference type="OrthoDB" id="1740265at2759"/>
<dbReference type="InterPro" id="IPR013777">
    <property type="entry name" value="A-amylase-like"/>
</dbReference>
<keyword evidence="5" id="KW-0479">Metal-binding</keyword>
<evidence type="ECO:0000256" key="2">
    <source>
        <dbReference type="ARBA" id="ARBA00001913"/>
    </source>
</evidence>
<keyword evidence="16" id="KW-1185">Reference proteome</keyword>
<feature type="site" description="Transition state stabilizer" evidence="12">
    <location>
        <position position="313"/>
    </location>
</feature>
<evidence type="ECO:0000256" key="4">
    <source>
        <dbReference type="ARBA" id="ARBA00012595"/>
    </source>
</evidence>
<evidence type="ECO:0000256" key="1">
    <source>
        <dbReference type="ARBA" id="ARBA00000548"/>
    </source>
</evidence>
<gene>
    <name evidence="15" type="primary">SWA2</name>
    <name evidence="15" type="ORF">SNAT2548_LOCUS21853</name>
</gene>